<evidence type="ECO:0000313" key="2">
    <source>
        <dbReference type="Proteomes" id="UP000679312"/>
    </source>
</evidence>
<evidence type="ECO:0000313" key="1">
    <source>
        <dbReference type="EMBL" id="QWL61623.1"/>
    </source>
</evidence>
<reference evidence="1 2" key="1">
    <citation type="journal article" date="2021" name="Front. Microbiol.">
        <title>Prevalence and Genetic Analysis of Chromosomal mcr-3/7 in Aeromonas From U.S. Animal-Derived Samples.</title>
        <authorList>
            <person name="Wang Y."/>
            <person name="Hou N."/>
            <person name="Rasooly R."/>
            <person name="Gu Y."/>
            <person name="He X."/>
        </authorList>
    </citation>
    <scope>NUCLEOTIDE SEQUENCE [LARGE SCALE GENOMIC DNA]</scope>
    <source>
        <strain evidence="1 2">4608</strain>
    </source>
</reference>
<gene>
    <name evidence="1" type="ORF">HQ399_04905</name>
</gene>
<dbReference type="NCBIfam" id="NF033153">
    <property type="entry name" value="phage_ICD_like"/>
    <property type="match status" value="1"/>
</dbReference>
<name>A0ABD7EKR3_AERJA</name>
<accession>A0ABD7EKR3</accession>
<dbReference type="EMBL" id="CP053881">
    <property type="protein sequence ID" value="QWL61623.1"/>
    <property type="molecule type" value="Genomic_DNA"/>
</dbReference>
<dbReference type="Proteomes" id="UP000679312">
    <property type="component" value="Chromosome"/>
</dbReference>
<organism evidence="1 2">
    <name type="scientific">Aeromonas jandaei</name>
    <dbReference type="NCBI Taxonomy" id="650"/>
    <lineage>
        <taxon>Bacteria</taxon>
        <taxon>Pseudomonadati</taxon>
        <taxon>Pseudomonadota</taxon>
        <taxon>Gammaproteobacteria</taxon>
        <taxon>Aeromonadales</taxon>
        <taxon>Aeromonadaceae</taxon>
        <taxon>Aeromonas</taxon>
    </lineage>
</organism>
<proteinExistence type="predicted"/>
<protein>
    <submittedName>
        <fullName evidence="1">Host cell division inhibitor Icd-like protein</fullName>
    </submittedName>
</protein>
<dbReference type="RefSeq" id="WP_215803024.1">
    <property type="nucleotide sequence ID" value="NZ_CP053881.1"/>
</dbReference>
<sequence>MHHSKAPDPQQELHPQINSDSLPRVALSKRQGRRIKHPQAVTKPRTICTISPIFGITPEIYPFLGAWVGSQRKRPHCAFLGLALLCGYPIRLGLPKPRIVIMIFTFLIATHGRVSDLHRIRTISAVADTEAQARANLPGLPLVFVARIPCAKRGQA</sequence>
<dbReference type="AlphaFoldDB" id="A0ABD7EKR3"/>